<reference evidence="1 2" key="1">
    <citation type="submission" date="2024-01" db="EMBL/GenBank/DDBJ databases">
        <title>Niabella digestum sp. nov., isolated from waste digestion system.</title>
        <authorList>
            <person name="Zhang L."/>
        </authorList>
    </citation>
    <scope>NUCLEOTIDE SEQUENCE [LARGE SCALE GENOMIC DNA]</scope>
    <source>
        <strain evidence="1 2">A18</strain>
    </source>
</reference>
<dbReference type="PROSITE" id="PS51257">
    <property type="entry name" value="PROKAR_LIPOPROTEIN"/>
    <property type="match status" value="1"/>
</dbReference>
<dbReference type="InterPro" id="IPR038081">
    <property type="entry name" value="CalX-like_sf"/>
</dbReference>
<proteinExistence type="predicted"/>
<keyword evidence="2" id="KW-1185">Reference proteome</keyword>
<organism evidence="1 2">
    <name type="scientific">Niabella digestorum</name>
    <dbReference type="NCBI Taxonomy" id="3117701"/>
    <lineage>
        <taxon>Bacteria</taxon>
        <taxon>Pseudomonadati</taxon>
        <taxon>Bacteroidota</taxon>
        <taxon>Chitinophagia</taxon>
        <taxon>Chitinophagales</taxon>
        <taxon>Chitinophagaceae</taxon>
        <taxon>Niabella</taxon>
    </lineage>
</organism>
<evidence type="ECO:0000313" key="1">
    <source>
        <dbReference type="EMBL" id="MEE6186622.1"/>
    </source>
</evidence>
<protein>
    <recommendedName>
        <fullName evidence="3">DUF5018 domain-containing protein</fullName>
    </recommendedName>
</protein>
<evidence type="ECO:0008006" key="3">
    <source>
        <dbReference type="Google" id="ProtNLM"/>
    </source>
</evidence>
<comment type="caution">
    <text evidence="1">The sequence shown here is derived from an EMBL/GenBank/DDBJ whole genome shotgun (WGS) entry which is preliminary data.</text>
</comment>
<gene>
    <name evidence="1" type="ORF">V2H41_04975</name>
</gene>
<dbReference type="RefSeq" id="WP_330974029.1">
    <property type="nucleotide sequence ID" value="NZ_JAZGLY010000002.1"/>
</dbReference>
<dbReference type="SUPFAM" id="SSF141072">
    <property type="entry name" value="CalX-like"/>
    <property type="match status" value="1"/>
</dbReference>
<dbReference type="Proteomes" id="UP001357452">
    <property type="component" value="Unassembled WGS sequence"/>
</dbReference>
<dbReference type="Gene3D" id="2.60.40.2030">
    <property type="match status" value="1"/>
</dbReference>
<evidence type="ECO:0000313" key="2">
    <source>
        <dbReference type="Proteomes" id="UP001357452"/>
    </source>
</evidence>
<name>A0ABU7RF41_9BACT</name>
<sequence>MNHRIIRRSGITMAITALICTLLLLACKKSAVKKPMNVGAVRFESTSYTIENNSPDSLTVVLPFSLPIEEDASITITIDNSSTINSDEYAISPAPSSNKLVLQLAKGSMETSLKVISKNNFEGDKLLVLKITEATGGLSISNANNTASITIKGEPIVLPEINVSLNTISFGNVAAGSTSEPRTYDVWGVKLTQDVTVTASSNFEISLDGDDYSNTLTLSASALNIAPMTVYVRFIANTGTNQSIDGFITHSSAGVQDAMISTNGIEYGNALPGILIHSDDFDYGPTAGLLKEVTDKWPVFSGTLNPIKYIVPGLSYPGYIGSGIGGAVVTENGSGSREDNSTAFTPQNSGTIYVAQMINIASAASGDFFTSFRDPGGSYFNRIYVRDNGGKPQIGIGKSTATVAYSSKSYEYGQTYLLVHKYDFTTGVSSMYVLSGEIPLIEPATPDAVTSTGSGPTSLVNICLRQNTTLLTATFDGLRIATGWREAVGK</sequence>
<dbReference type="EMBL" id="JAZGLY010000002">
    <property type="protein sequence ID" value="MEE6186622.1"/>
    <property type="molecule type" value="Genomic_DNA"/>
</dbReference>
<accession>A0ABU7RF41</accession>